<proteinExistence type="inferred from homology"/>
<evidence type="ECO:0000256" key="2">
    <source>
        <dbReference type="ARBA" id="ARBA00022490"/>
    </source>
</evidence>
<organism evidence="8 9">
    <name type="scientific">Pseudodesulfovibrio piezophilus (strain DSM 21447 / JCM 15486 / C1TLV30)</name>
    <name type="common">Desulfovibrio piezophilus</name>
    <dbReference type="NCBI Taxonomy" id="1322246"/>
    <lineage>
        <taxon>Bacteria</taxon>
        <taxon>Pseudomonadati</taxon>
        <taxon>Thermodesulfobacteriota</taxon>
        <taxon>Desulfovibrionia</taxon>
        <taxon>Desulfovibrionales</taxon>
        <taxon>Desulfovibrionaceae</taxon>
    </lineage>
</organism>
<dbReference type="AlphaFoldDB" id="M1WNN1"/>
<feature type="domain" description="N-acetyltransferase" evidence="7">
    <location>
        <begin position="3"/>
        <end position="147"/>
    </location>
</feature>
<keyword evidence="2 5" id="KW-0963">Cytoplasm</keyword>
<dbReference type="InterPro" id="IPR006464">
    <property type="entry name" value="AcTrfase_RimI/Ard1"/>
</dbReference>
<dbReference type="STRING" id="1322246.BN4_10446"/>
<dbReference type="InterPro" id="IPR050680">
    <property type="entry name" value="YpeA/RimI_acetyltransf"/>
</dbReference>
<reference evidence="8 9" key="1">
    <citation type="journal article" date="2013" name="PLoS ONE">
        <title>The first genomic and proteomic characterization of a deep-sea sulfate reducer: insights into the piezophilic lifestyle of Desulfovibrio piezophilus.</title>
        <authorList>
            <person name="Pradel N."/>
            <person name="Ji B."/>
            <person name="Gimenez G."/>
            <person name="Talla E."/>
            <person name="Lenoble P."/>
            <person name="Garel M."/>
            <person name="Tamburini C."/>
            <person name="Fourquet P."/>
            <person name="Lebrun R."/>
            <person name="Bertin P."/>
            <person name="Denis Y."/>
            <person name="Pophillat M."/>
            <person name="Barbe V."/>
            <person name="Ollivier B."/>
            <person name="Dolla A."/>
        </authorList>
    </citation>
    <scope>NUCLEOTIDE SEQUENCE [LARGE SCALE GENOMIC DNA]</scope>
    <source>
        <strain evidence="9">DSM 10523 / SB164P1</strain>
    </source>
</reference>
<dbReference type="PANTHER" id="PTHR43420:SF44">
    <property type="entry name" value="ACETYLTRANSFERASE YPEA"/>
    <property type="match status" value="1"/>
</dbReference>
<evidence type="ECO:0000259" key="7">
    <source>
        <dbReference type="PROSITE" id="PS51186"/>
    </source>
</evidence>
<dbReference type="PROSITE" id="PS51186">
    <property type="entry name" value="GNAT"/>
    <property type="match status" value="1"/>
</dbReference>
<keyword evidence="4" id="KW-0012">Acyltransferase</keyword>
<feature type="transmembrane region" description="Helical" evidence="6">
    <location>
        <begin position="41"/>
        <end position="62"/>
    </location>
</feature>
<keyword evidence="6" id="KW-1133">Transmembrane helix</keyword>
<evidence type="ECO:0000256" key="5">
    <source>
        <dbReference type="RuleBase" id="RU363094"/>
    </source>
</evidence>
<reference evidence="9" key="2">
    <citation type="journal article" date="2013" name="Stand. Genomic Sci.">
        <title>Complete genome sequence of Desulfocapsa sulfexigens, a marine deltaproteobacterium specialized in disproportionating inorganic sulfur compounds.</title>
        <authorList>
            <person name="Finster K.W."/>
            <person name="Kjeldsen K.U."/>
            <person name="Kube M."/>
            <person name="Reinhardt R."/>
            <person name="Mussmann M."/>
            <person name="Amann R."/>
            <person name="Schreiber L."/>
        </authorList>
    </citation>
    <scope>NUCLEOTIDE SEQUENCE [LARGE SCALE GENOMIC DNA]</scope>
    <source>
        <strain evidence="9">DSM 10523 / SB164P1</strain>
    </source>
</reference>
<dbReference type="KEGG" id="dpi:BN4_10446"/>
<dbReference type="SUPFAM" id="SSF55729">
    <property type="entry name" value="Acyl-CoA N-acyltransferases (Nat)"/>
    <property type="match status" value="1"/>
</dbReference>
<evidence type="ECO:0000313" key="9">
    <source>
        <dbReference type="Proteomes" id="UP000011724"/>
    </source>
</evidence>
<dbReference type="NCBIfam" id="TIGR01575">
    <property type="entry name" value="rimI"/>
    <property type="match status" value="1"/>
</dbReference>
<comment type="subcellular location">
    <subcellularLocation>
        <location evidence="5">Cytoplasm</location>
    </subcellularLocation>
</comment>
<dbReference type="CDD" id="cd04301">
    <property type="entry name" value="NAT_SF"/>
    <property type="match status" value="1"/>
</dbReference>
<dbReference type="OrthoDB" id="529907at2"/>
<comment type="function">
    <text evidence="5">Acetylates the N-terminal alanine of ribosomal protein bS18.</text>
</comment>
<evidence type="ECO:0000256" key="4">
    <source>
        <dbReference type="ARBA" id="ARBA00023315"/>
    </source>
</evidence>
<evidence type="ECO:0000256" key="1">
    <source>
        <dbReference type="ARBA" id="ARBA00005395"/>
    </source>
</evidence>
<evidence type="ECO:0000313" key="8">
    <source>
        <dbReference type="EMBL" id="CCH47684.1"/>
    </source>
</evidence>
<keyword evidence="6" id="KW-0812">Transmembrane</keyword>
<dbReference type="InterPro" id="IPR000182">
    <property type="entry name" value="GNAT_dom"/>
</dbReference>
<dbReference type="eggNOG" id="COG0456">
    <property type="taxonomic scope" value="Bacteria"/>
</dbReference>
<dbReference type="InterPro" id="IPR016181">
    <property type="entry name" value="Acyl_CoA_acyltransferase"/>
</dbReference>
<dbReference type="PANTHER" id="PTHR43420">
    <property type="entry name" value="ACETYLTRANSFERASE"/>
    <property type="match status" value="1"/>
</dbReference>
<dbReference type="Proteomes" id="UP000011724">
    <property type="component" value="Chromosome"/>
</dbReference>
<dbReference type="Gene3D" id="3.40.630.30">
    <property type="match status" value="1"/>
</dbReference>
<dbReference type="RefSeq" id="WP_015413739.1">
    <property type="nucleotide sequence ID" value="NC_020409.1"/>
</dbReference>
<dbReference type="BioCyc" id="DPIE1322246:BN4_RS02325-MONOMER"/>
<dbReference type="PATRIC" id="fig|879567.3.peg.464"/>
<protein>
    <recommendedName>
        <fullName evidence="5">[Ribosomal protein bS18]-alanine N-acetyltransferase</fullName>
        <ecNumber evidence="5">2.3.1.266</ecNumber>
    </recommendedName>
</protein>
<accession>M1WNN1</accession>
<sequence>MDQTVVRLTAVDLDEVVELESICFAYHWTREQFLLGLDRGIFTILGTWAAGTLVSYIAFSLIEDEMEILNLAVHPAHRKKGLATLLLTEAFKICRKQAIKKSYLDVKRSNFQAIGLYRKFGYRQTGVRLNYYPDTKEDALLFMYDFTSEIL</sequence>
<keyword evidence="9" id="KW-1185">Reference proteome</keyword>
<name>M1WNN1_PSEP2</name>
<comment type="catalytic activity">
    <reaction evidence="5">
        <text>N-terminal L-alanyl-[ribosomal protein bS18] + acetyl-CoA = N-terminal N(alpha)-acetyl-L-alanyl-[ribosomal protein bS18] + CoA + H(+)</text>
        <dbReference type="Rhea" id="RHEA:43756"/>
        <dbReference type="Rhea" id="RHEA-COMP:10676"/>
        <dbReference type="Rhea" id="RHEA-COMP:10677"/>
        <dbReference type="ChEBI" id="CHEBI:15378"/>
        <dbReference type="ChEBI" id="CHEBI:57287"/>
        <dbReference type="ChEBI" id="CHEBI:57288"/>
        <dbReference type="ChEBI" id="CHEBI:64718"/>
        <dbReference type="ChEBI" id="CHEBI:83683"/>
        <dbReference type="EC" id="2.3.1.266"/>
    </reaction>
</comment>
<keyword evidence="6" id="KW-0472">Membrane</keyword>
<dbReference type="Pfam" id="PF00583">
    <property type="entry name" value="Acetyltransf_1"/>
    <property type="match status" value="1"/>
</dbReference>
<evidence type="ECO:0000256" key="6">
    <source>
        <dbReference type="SAM" id="Phobius"/>
    </source>
</evidence>
<keyword evidence="3 8" id="KW-0808">Transferase</keyword>
<dbReference type="HOGENOM" id="CLU_013985_23_1_7"/>
<dbReference type="GO" id="GO:0005737">
    <property type="term" value="C:cytoplasm"/>
    <property type="evidence" value="ECO:0007669"/>
    <property type="project" value="UniProtKB-SubCell"/>
</dbReference>
<comment type="similarity">
    <text evidence="1 5">Belongs to the acetyltransferase family. RimI subfamily.</text>
</comment>
<dbReference type="GO" id="GO:0008999">
    <property type="term" value="F:protein-N-terminal-alanine acetyltransferase activity"/>
    <property type="evidence" value="ECO:0007669"/>
    <property type="project" value="UniProtKB-EC"/>
</dbReference>
<dbReference type="EC" id="2.3.1.266" evidence="5"/>
<gene>
    <name evidence="8" type="ordered locus">BN4_10446</name>
</gene>
<dbReference type="EMBL" id="FO203427">
    <property type="protein sequence ID" value="CCH47684.1"/>
    <property type="molecule type" value="Genomic_DNA"/>
</dbReference>
<evidence type="ECO:0000256" key="3">
    <source>
        <dbReference type="ARBA" id="ARBA00022679"/>
    </source>
</evidence>